<dbReference type="Gene3D" id="1.10.260.40">
    <property type="entry name" value="lambda repressor-like DNA-binding domains"/>
    <property type="match status" value="1"/>
</dbReference>
<dbReference type="CDD" id="cd00093">
    <property type="entry name" value="HTH_XRE"/>
    <property type="match status" value="1"/>
</dbReference>
<evidence type="ECO:0000313" key="3">
    <source>
        <dbReference type="Proteomes" id="UP000196649"/>
    </source>
</evidence>
<gene>
    <name evidence="2" type="ORF">LKACC12383_02675</name>
</gene>
<dbReference type="InterPro" id="IPR010982">
    <property type="entry name" value="Lambda_DNA-bd_dom_sf"/>
</dbReference>
<organism evidence="2 3">
    <name type="scientific">Companilactobacillus kimchii</name>
    <dbReference type="NCBI Taxonomy" id="2801452"/>
    <lineage>
        <taxon>Bacteria</taxon>
        <taxon>Bacillati</taxon>
        <taxon>Bacillota</taxon>
        <taxon>Bacilli</taxon>
        <taxon>Lactobacillales</taxon>
        <taxon>Lactobacillaceae</taxon>
        <taxon>Companilactobacillus</taxon>
    </lineage>
</organism>
<comment type="caution">
    <text evidence="2">The sequence shown here is derived from an EMBL/GenBank/DDBJ whole genome shotgun (WGS) entry which is preliminary data.</text>
</comment>
<sequence>MIVIKLKELLEKNNVSINELSDETGISRTSLTQLANGDSKMVRMETISKIMDFFSLDNITDLMEKISKYSYDVKQFKVDFKKKNISFEFSYNEDETNGSFKVIAPFIFEDDIIKINFFNLKSTEDITNVLKMIDVVSNYFLSTITGKALKNGENKFRRDLINNKMTIPIMDVSDTELVLLQFCKEISEKISKEFQTNYYNDFPWKDKKGKMRAGILTYIYVWPTIYALESLELPNVTMISHKWLN</sequence>
<dbReference type="SUPFAM" id="SSF47413">
    <property type="entry name" value="lambda repressor-like DNA-binding domains"/>
    <property type="match status" value="1"/>
</dbReference>
<dbReference type="InterPro" id="IPR001387">
    <property type="entry name" value="Cro/C1-type_HTH"/>
</dbReference>
<feature type="domain" description="HTH cro/C1-type" evidence="1">
    <location>
        <begin position="6"/>
        <end position="62"/>
    </location>
</feature>
<reference evidence="2 3" key="1">
    <citation type="submission" date="2017-03" db="EMBL/GenBank/DDBJ databases">
        <title>Genome sequence of Lactobacillus kimchii KACC 12383.</title>
        <authorList>
            <person name="Chun J."/>
        </authorList>
    </citation>
    <scope>NUCLEOTIDE SEQUENCE [LARGE SCALE GENOMIC DNA]</scope>
    <source>
        <strain evidence="2 3">KACC 12383</strain>
    </source>
</reference>
<evidence type="ECO:0000313" key="2">
    <source>
        <dbReference type="EMBL" id="OWF31809.1"/>
    </source>
</evidence>
<dbReference type="EMBL" id="MXAL01000022">
    <property type="protein sequence ID" value="OWF31809.1"/>
    <property type="molecule type" value="Genomic_DNA"/>
</dbReference>
<dbReference type="RefSeq" id="WP_054643365.1">
    <property type="nucleotide sequence ID" value="NZ_LNUB01000005.1"/>
</dbReference>
<proteinExistence type="predicted"/>
<dbReference type="AlphaFoldDB" id="A0A210P5N5"/>
<dbReference type="GO" id="GO:0003677">
    <property type="term" value="F:DNA binding"/>
    <property type="evidence" value="ECO:0007669"/>
    <property type="project" value="InterPro"/>
</dbReference>
<protein>
    <recommendedName>
        <fullName evidence="1">HTH cro/C1-type domain-containing protein</fullName>
    </recommendedName>
</protein>
<dbReference type="Proteomes" id="UP000196649">
    <property type="component" value="Unassembled WGS sequence"/>
</dbReference>
<evidence type="ECO:0000259" key="1">
    <source>
        <dbReference type="PROSITE" id="PS50943"/>
    </source>
</evidence>
<accession>A0A210P5N5</accession>
<dbReference type="PROSITE" id="PS50943">
    <property type="entry name" value="HTH_CROC1"/>
    <property type="match status" value="1"/>
</dbReference>
<dbReference type="Pfam" id="PF13443">
    <property type="entry name" value="HTH_26"/>
    <property type="match status" value="1"/>
</dbReference>
<dbReference type="SMART" id="SM00530">
    <property type="entry name" value="HTH_XRE"/>
    <property type="match status" value="1"/>
</dbReference>
<name>A0A210P5N5_9LACO</name>